<dbReference type="InterPro" id="IPR028994">
    <property type="entry name" value="Integrin_alpha_N"/>
</dbReference>
<dbReference type="RefSeq" id="WP_345586899.1">
    <property type="nucleotide sequence ID" value="NZ_BAABJG010000006.1"/>
</dbReference>
<proteinExistence type="predicted"/>
<accession>A0ABW3UGM5</accession>
<dbReference type="EMBL" id="JBHTLU010000013">
    <property type="protein sequence ID" value="MFD1220128.1"/>
    <property type="molecule type" value="Genomic_DNA"/>
</dbReference>
<keyword evidence="3" id="KW-1185">Reference proteome</keyword>
<evidence type="ECO:0008006" key="4">
    <source>
        <dbReference type="Google" id="ProtNLM"/>
    </source>
</evidence>
<name>A0ABW3UGM5_9BACL</name>
<reference evidence="3" key="1">
    <citation type="journal article" date="2019" name="Int. J. Syst. Evol. Microbiol.">
        <title>The Global Catalogue of Microorganisms (GCM) 10K type strain sequencing project: providing services to taxonomists for standard genome sequencing and annotation.</title>
        <authorList>
            <consortium name="The Broad Institute Genomics Platform"/>
            <consortium name="The Broad Institute Genome Sequencing Center for Infectious Disease"/>
            <person name="Wu L."/>
            <person name="Ma J."/>
        </authorList>
    </citation>
    <scope>NUCLEOTIDE SEQUENCE [LARGE SCALE GENOMIC DNA]</scope>
    <source>
        <strain evidence="3">CCUG 53270</strain>
    </source>
</reference>
<feature type="signal peptide" evidence="1">
    <location>
        <begin position="1"/>
        <end position="29"/>
    </location>
</feature>
<evidence type="ECO:0000256" key="1">
    <source>
        <dbReference type="SAM" id="SignalP"/>
    </source>
</evidence>
<protein>
    <recommendedName>
        <fullName evidence="4">VCBS repeat-containing protein</fullName>
    </recommendedName>
</protein>
<organism evidence="2 3">
    <name type="scientific">Paenibacillus vulneris</name>
    <dbReference type="NCBI Taxonomy" id="1133364"/>
    <lineage>
        <taxon>Bacteria</taxon>
        <taxon>Bacillati</taxon>
        <taxon>Bacillota</taxon>
        <taxon>Bacilli</taxon>
        <taxon>Bacillales</taxon>
        <taxon>Paenibacillaceae</taxon>
        <taxon>Paenibacillus</taxon>
    </lineage>
</organism>
<feature type="chain" id="PRO_5046597307" description="VCBS repeat-containing protein" evidence="1">
    <location>
        <begin position="30"/>
        <end position="266"/>
    </location>
</feature>
<evidence type="ECO:0000313" key="3">
    <source>
        <dbReference type="Proteomes" id="UP001597180"/>
    </source>
</evidence>
<keyword evidence="1" id="KW-0732">Signal</keyword>
<gene>
    <name evidence="2" type="ORF">ACFQ4B_08360</name>
</gene>
<evidence type="ECO:0000313" key="2">
    <source>
        <dbReference type="EMBL" id="MFD1220128.1"/>
    </source>
</evidence>
<dbReference type="Proteomes" id="UP001597180">
    <property type="component" value="Unassembled WGS sequence"/>
</dbReference>
<sequence>MAHLRNKMLLLAALIITIISSVHTSPAAADPPSPKQNKDSEHVSSTYLLQAVKADLTGDSIPDAIMLSGTNQSPSSGYYDKLNIRVLISSETRPMDIALPGGYNPSMQLLDVNGDRINDICVYVSPDSQGGSPSIVLYTIQDQQPVALPLPPPLALKGVLKDHYKVPVTIQNTNETYMLELSERKSLYEAMGYYQNGRLLQPASIISSGFHKLEPVDRDTDGIWEMKGIQHIAMLSNDNTIAIAESLWKWRYGQWTLVYAKIISAS</sequence>
<comment type="caution">
    <text evidence="2">The sequence shown here is derived from an EMBL/GenBank/DDBJ whole genome shotgun (WGS) entry which is preliminary data.</text>
</comment>
<dbReference type="SUPFAM" id="SSF69318">
    <property type="entry name" value="Integrin alpha N-terminal domain"/>
    <property type="match status" value="1"/>
</dbReference>